<keyword evidence="1" id="KW-0812">Transmembrane</keyword>
<dbReference type="InterPro" id="IPR003474">
    <property type="entry name" value="Glcn_transporter"/>
</dbReference>
<proteinExistence type="predicted"/>
<feature type="transmembrane region" description="Helical" evidence="1">
    <location>
        <begin position="70"/>
        <end position="92"/>
    </location>
</feature>
<dbReference type="GO" id="GO:0015128">
    <property type="term" value="F:gluconate transmembrane transporter activity"/>
    <property type="evidence" value="ECO:0007669"/>
    <property type="project" value="InterPro"/>
</dbReference>
<comment type="caution">
    <text evidence="2">The sequence shown here is derived from an EMBL/GenBank/DDBJ whole genome shotgun (WGS) entry which is preliminary data.</text>
</comment>
<dbReference type="Proteomes" id="UP000470875">
    <property type="component" value="Unassembled WGS sequence"/>
</dbReference>
<evidence type="ECO:0000256" key="1">
    <source>
        <dbReference type="SAM" id="Phobius"/>
    </source>
</evidence>
<feature type="transmembrane region" description="Helical" evidence="1">
    <location>
        <begin position="20"/>
        <end position="39"/>
    </location>
</feature>
<dbReference type="EMBL" id="VULO01000008">
    <property type="protein sequence ID" value="MSS84611.1"/>
    <property type="molecule type" value="Genomic_DNA"/>
</dbReference>
<accession>A0A6N7W5D4</accession>
<keyword evidence="3" id="KW-1185">Reference proteome</keyword>
<evidence type="ECO:0000313" key="3">
    <source>
        <dbReference type="Proteomes" id="UP000470875"/>
    </source>
</evidence>
<keyword evidence="1" id="KW-0472">Membrane</keyword>
<reference evidence="2 3" key="1">
    <citation type="submission" date="2019-08" db="EMBL/GenBank/DDBJ databases">
        <title>In-depth cultivation of the pig gut microbiome towards novel bacterial diversity and tailored functional studies.</title>
        <authorList>
            <person name="Wylensek D."/>
            <person name="Hitch T.C.A."/>
            <person name="Clavel T."/>
        </authorList>
    </citation>
    <scope>NUCLEOTIDE SEQUENCE [LARGE SCALE GENOMIC DNA]</scope>
    <source>
        <strain evidence="2 3">WB03_NA08</strain>
    </source>
</reference>
<protein>
    <submittedName>
        <fullName evidence="2">Uncharacterized protein</fullName>
    </submittedName>
</protein>
<dbReference type="Pfam" id="PF02447">
    <property type="entry name" value="GntP_permease"/>
    <property type="match status" value="1"/>
</dbReference>
<organism evidence="2 3">
    <name type="scientific">Scrofimicrobium canadense</name>
    <dbReference type="NCBI Taxonomy" id="2652290"/>
    <lineage>
        <taxon>Bacteria</taxon>
        <taxon>Bacillati</taxon>
        <taxon>Actinomycetota</taxon>
        <taxon>Actinomycetes</taxon>
        <taxon>Actinomycetales</taxon>
        <taxon>Actinomycetaceae</taxon>
        <taxon>Scrofimicrobium</taxon>
    </lineage>
</organism>
<dbReference type="GO" id="GO:0016020">
    <property type="term" value="C:membrane"/>
    <property type="evidence" value="ECO:0007669"/>
    <property type="project" value="InterPro"/>
</dbReference>
<sequence length="104" mass="10827">MVNYCAACTLEIHVGVSVGNTFLIVVFAIDLLLVIVLILKARCHASIALLLAALAMAVVTRTPLSDIIGIIAEGVASILGSLTLTIGLGLSWGKVSKSLEGRIR</sequence>
<gene>
    <name evidence="2" type="ORF">FYJ24_07505</name>
</gene>
<evidence type="ECO:0000313" key="2">
    <source>
        <dbReference type="EMBL" id="MSS84611.1"/>
    </source>
</evidence>
<feature type="transmembrane region" description="Helical" evidence="1">
    <location>
        <begin position="46"/>
        <end position="64"/>
    </location>
</feature>
<keyword evidence="1" id="KW-1133">Transmembrane helix</keyword>
<name>A0A6N7W5D4_9ACTO</name>
<dbReference type="AlphaFoldDB" id="A0A6N7W5D4"/>